<dbReference type="GO" id="GO:0005737">
    <property type="term" value="C:cytoplasm"/>
    <property type="evidence" value="ECO:0007669"/>
    <property type="project" value="UniProtKB-SubCell"/>
</dbReference>
<comment type="cofactor">
    <cofactor evidence="5">
        <name>Zn(2+)</name>
        <dbReference type="ChEBI" id="CHEBI:29105"/>
    </cofactor>
    <text evidence="5">Binds 1 zinc ion per subunit.</text>
</comment>
<keyword evidence="4 5" id="KW-0862">Zinc</keyword>
<dbReference type="EMBL" id="ADMH02002078">
    <property type="protein sequence ID" value="ETN59481.1"/>
    <property type="molecule type" value="Genomic_DNA"/>
</dbReference>
<name>W5J666_ANODA</name>
<dbReference type="OMA" id="VPHIAHD"/>
<protein>
    <recommendedName>
        <fullName evidence="5">Queuine tRNA-ribosyltransferase accessory subunit 2</fullName>
    </recommendedName>
    <alternativeName>
        <fullName evidence="5">Queuine tRNA-ribosyltransferase domain-containing protein 1</fullName>
    </alternativeName>
</protein>
<evidence type="ECO:0000256" key="4">
    <source>
        <dbReference type="ARBA" id="ARBA00022833"/>
    </source>
</evidence>
<keyword evidence="10" id="KW-1185">Reference proteome</keyword>
<evidence type="ECO:0000259" key="7">
    <source>
        <dbReference type="Pfam" id="PF01702"/>
    </source>
</evidence>
<dbReference type="PANTHER" id="PTHR46064">
    <property type="entry name" value="QUEUINE TRNA-RIBOSYLTRANSFERASE ACCESSORY SUBUNIT 2"/>
    <property type="match status" value="1"/>
</dbReference>
<dbReference type="Pfam" id="PF01702">
    <property type="entry name" value="TGT"/>
    <property type="match status" value="1"/>
</dbReference>
<evidence type="ECO:0000313" key="9">
    <source>
        <dbReference type="EnsemblMetazoa" id="ADAC008929-PA"/>
    </source>
</evidence>
<comment type="subunit">
    <text evidence="5">Heterodimer of a catalytic subunit and an accessory subunit.</text>
</comment>
<evidence type="ECO:0000256" key="6">
    <source>
        <dbReference type="SAM" id="MobiDB-lite"/>
    </source>
</evidence>
<dbReference type="STRING" id="43151.W5J666"/>
<feature type="region of interest" description="Disordered" evidence="6">
    <location>
        <begin position="405"/>
        <end position="443"/>
    </location>
</feature>
<dbReference type="Gene3D" id="3.20.20.105">
    <property type="entry name" value="Queuine tRNA-ribosyltransferase-like"/>
    <property type="match status" value="1"/>
</dbReference>
<dbReference type="GO" id="GO:0006400">
    <property type="term" value="P:tRNA modification"/>
    <property type="evidence" value="ECO:0007669"/>
    <property type="project" value="InterPro"/>
</dbReference>
<feature type="binding site" evidence="5">
    <location>
        <position position="340"/>
    </location>
    <ligand>
        <name>Zn(2+)</name>
        <dbReference type="ChEBI" id="CHEBI:29105"/>
    </ligand>
</feature>
<evidence type="ECO:0000313" key="10">
    <source>
        <dbReference type="Proteomes" id="UP000000673"/>
    </source>
</evidence>
<dbReference type="GO" id="GO:0046872">
    <property type="term" value="F:metal ion binding"/>
    <property type="evidence" value="ECO:0007669"/>
    <property type="project" value="UniProtKB-KW"/>
</dbReference>
<keyword evidence="2 5" id="KW-0819">tRNA processing</keyword>
<reference evidence="9" key="4">
    <citation type="submission" date="2015-06" db="UniProtKB">
        <authorList>
            <consortium name="EnsemblMetazoa"/>
        </authorList>
    </citation>
    <scope>IDENTIFICATION</scope>
</reference>
<keyword evidence="8" id="KW-0808">Transferase</keyword>
<comment type="function">
    <text evidence="5">Non-catalytic subunit of the queuine tRNA-ribosyltransferase (TGT) that catalyzes the base-exchange of a guanine (G) residue with queuine (Q) at position 34 (anticodon wobble position) in tRNAs with GU(N) anticodons (tRNA-Asp, -Asn, -His and -Tyr), resulting in the hypermodified nucleoside queuosine (7-(((4,5-cis-dihydroxy-2-cyclopenten-1-yl)amino)methyl)-7-deazaguanosine).</text>
</comment>
<dbReference type="PANTHER" id="PTHR46064:SF1">
    <property type="entry name" value="QUEUINE TRNA-RIBOSYLTRANSFERASE ACCESSORY SUBUNIT 2"/>
    <property type="match status" value="1"/>
</dbReference>
<dbReference type="NCBIfam" id="TIGR00449">
    <property type="entry name" value="tgt_general"/>
    <property type="match status" value="1"/>
</dbReference>
<feature type="binding site" evidence="5">
    <location>
        <position position="338"/>
    </location>
    <ligand>
        <name>Zn(2+)</name>
        <dbReference type="ChEBI" id="CHEBI:29105"/>
    </ligand>
</feature>
<evidence type="ECO:0000256" key="2">
    <source>
        <dbReference type="ARBA" id="ARBA00022694"/>
    </source>
</evidence>
<comment type="subcellular location">
    <subcellularLocation>
        <location evidence="5">Cytoplasm</location>
    </subcellularLocation>
</comment>
<evidence type="ECO:0000256" key="1">
    <source>
        <dbReference type="ARBA" id="ARBA00022490"/>
    </source>
</evidence>
<dbReference type="FunCoup" id="W5J666">
    <property type="interactions" value="1325"/>
</dbReference>
<feature type="binding site" evidence="5">
    <location>
        <position position="343"/>
    </location>
    <ligand>
        <name>Zn(2+)</name>
        <dbReference type="ChEBI" id="CHEBI:29105"/>
    </ligand>
</feature>
<dbReference type="InterPro" id="IPR050852">
    <property type="entry name" value="Queuine_tRNA-ribosyltrfase"/>
</dbReference>
<organism evidence="8">
    <name type="scientific">Anopheles darlingi</name>
    <name type="common">Mosquito</name>
    <dbReference type="NCBI Taxonomy" id="43151"/>
    <lineage>
        <taxon>Eukaryota</taxon>
        <taxon>Metazoa</taxon>
        <taxon>Ecdysozoa</taxon>
        <taxon>Arthropoda</taxon>
        <taxon>Hexapoda</taxon>
        <taxon>Insecta</taxon>
        <taxon>Pterygota</taxon>
        <taxon>Neoptera</taxon>
        <taxon>Endopterygota</taxon>
        <taxon>Diptera</taxon>
        <taxon>Nematocera</taxon>
        <taxon>Culicoidea</taxon>
        <taxon>Culicidae</taxon>
        <taxon>Anophelinae</taxon>
        <taxon>Anopheles</taxon>
    </lineage>
</organism>
<dbReference type="InterPro" id="IPR002616">
    <property type="entry name" value="tRNA_ribo_trans-like"/>
</dbReference>
<proteinExistence type="inferred from homology"/>
<dbReference type="Proteomes" id="UP000000673">
    <property type="component" value="Unassembled WGS sequence"/>
</dbReference>
<accession>W5J666</accession>
<dbReference type="AlphaFoldDB" id="W5J666"/>
<gene>
    <name evidence="8" type="ORF">AND_008929</name>
</gene>
<keyword evidence="1 5" id="KW-0963">Cytoplasm</keyword>
<comment type="similarity">
    <text evidence="5">Belongs to the queuine tRNA-ribosyltransferase family. QTRT2 subfamily.</text>
</comment>
<feature type="compositionally biased region" description="Basic and acidic residues" evidence="6">
    <location>
        <begin position="433"/>
        <end position="443"/>
    </location>
</feature>
<dbReference type="InterPro" id="IPR028592">
    <property type="entry name" value="QTRTD1"/>
</dbReference>
<dbReference type="InterPro" id="IPR036511">
    <property type="entry name" value="TGT-like_sf"/>
</dbReference>
<dbReference type="SUPFAM" id="SSF51713">
    <property type="entry name" value="tRNA-guanine transglycosylase"/>
    <property type="match status" value="1"/>
</dbReference>
<dbReference type="VEuPathDB" id="VectorBase:ADAR2_004744"/>
<evidence type="ECO:0000256" key="5">
    <source>
        <dbReference type="HAMAP-Rule" id="MF_03043"/>
    </source>
</evidence>
<reference evidence="8 10" key="1">
    <citation type="journal article" date="2010" name="BMC Genomics">
        <title>Combination of measures distinguishes pre-miRNAs from other stem-loops in the genome of the newly sequenced Anopheles darlingi.</title>
        <authorList>
            <person name="Mendes N.D."/>
            <person name="Freitas A.T."/>
            <person name="Vasconcelos A.T."/>
            <person name="Sagot M.F."/>
        </authorList>
    </citation>
    <scope>NUCLEOTIDE SEQUENCE</scope>
</reference>
<dbReference type="GO" id="GO:0008479">
    <property type="term" value="F:tRNA-guanosine(34) queuine transglycosylase activity"/>
    <property type="evidence" value="ECO:0007669"/>
    <property type="project" value="UniProtKB-UniRule"/>
</dbReference>
<dbReference type="eggNOG" id="KOG3909">
    <property type="taxonomic scope" value="Eukaryota"/>
</dbReference>
<feature type="domain" description="tRNA-guanine(15) transglycosylase-like" evidence="7">
    <location>
        <begin position="23"/>
        <end position="398"/>
    </location>
</feature>
<dbReference type="HAMAP" id="MF_03043">
    <property type="entry name" value="QTRT2"/>
    <property type="match status" value="1"/>
</dbReference>
<reference evidence="8" key="3">
    <citation type="journal article" date="2013" name="Nucleic Acids Res.">
        <title>The genome of Anopheles darlingi, the main neotropical malaria vector.</title>
        <authorList>
            <person name="Marinotti O."/>
            <person name="Cerqueira G.C."/>
            <person name="de Almeida L.G."/>
            <person name="Ferro M.I."/>
            <person name="Loreto E.L."/>
            <person name="Zaha A."/>
            <person name="Teixeira S.M."/>
            <person name="Wespiser A.R."/>
            <person name="Almeida E Silva A."/>
            <person name="Schlindwein A.D."/>
            <person name="Pacheco A.C."/>
            <person name="Silva A.L."/>
            <person name="Graveley B.R."/>
            <person name="Walenz B.P."/>
            <person name="Lima Bde A."/>
            <person name="Ribeiro C.A."/>
            <person name="Nunes-Silva C.G."/>
            <person name="de Carvalho C.R."/>
            <person name="Soares C.M."/>
            <person name="de Menezes C.B."/>
            <person name="Matiolli C."/>
            <person name="Caffrey D."/>
            <person name="Araujo D.A."/>
            <person name="de Oliveira D.M."/>
            <person name="Golenbock D."/>
            <person name="Grisard E.C."/>
            <person name="Fantinatti-Garboggini F."/>
            <person name="de Carvalho F.M."/>
            <person name="Barcellos F.G."/>
            <person name="Prosdocimi F."/>
            <person name="May G."/>
            <person name="Azevedo Junior G.M."/>
            <person name="Guimaraes G.M."/>
            <person name="Goldman G.H."/>
            <person name="Padilha I.Q."/>
            <person name="Batista Jda S."/>
            <person name="Ferro J.A."/>
            <person name="Ribeiro J.M."/>
            <person name="Fietto J.L."/>
            <person name="Dabbas K.M."/>
            <person name="Cerdeira L."/>
            <person name="Agnez-Lima L.F."/>
            <person name="Brocchi M."/>
            <person name="de Carvalho M.O."/>
            <person name="Teixeira Mde M."/>
            <person name="Diniz Maia Mde M."/>
            <person name="Goldman M.H."/>
            <person name="Cruz Schneider M.P."/>
            <person name="Felipe M.S."/>
            <person name="Hungria M."/>
            <person name="Nicolas M.F."/>
            <person name="Pereira M."/>
            <person name="Montes M.A."/>
            <person name="Cantao M.E."/>
            <person name="Vincentz M."/>
            <person name="Rafael M.S."/>
            <person name="Silverman N."/>
            <person name="Stoco P.H."/>
            <person name="Souza R.C."/>
            <person name="Vicentini R."/>
            <person name="Gazzinelli R.T."/>
            <person name="Neves Rde O."/>
            <person name="Silva R."/>
            <person name="Astolfi-Filho S."/>
            <person name="Maciel T.E."/>
            <person name="Urmenyi T.P."/>
            <person name="Tadei W.P."/>
            <person name="Camargo E.P."/>
            <person name="de Vasconcelos A.T."/>
        </authorList>
    </citation>
    <scope>NUCLEOTIDE SEQUENCE</scope>
</reference>
<dbReference type="EnsemblMetazoa" id="ADAC008929-RA">
    <property type="protein sequence ID" value="ADAC008929-PA"/>
    <property type="gene ID" value="ADAC008929"/>
</dbReference>
<reference evidence="8" key="2">
    <citation type="submission" date="2010-05" db="EMBL/GenBank/DDBJ databases">
        <authorList>
            <person name="Almeida L.G."/>
            <person name="Nicolas M.F."/>
            <person name="Souza R.C."/>
            <person name="Vasconcelos A.T.R."/>
        </authorList>
    </citation>
    <scope>NUCLEOTIDE SEQUENCE</scope>
</reference>
<keyword evidence="3 5" id="KW-0479">Metal-binding</keyword>
<sequence length="443" mass="50163">MKFTLNTVTKCSGRLGLWNGLERLPNVALQTPGLIFHTKGGSVPHVSKEVLQQLSSAPQFLQMSISNTIHMQEAVQGCQKTLGEFVAQNDAVSMLVLRDPSEVPVSGVPERDAVPIYTRCGRRTVKVDAYMRLVETFQPDLYVPLYDGDTELGCSKKREQKSVERTETLVQECLEWHRKSEKLSGHHTSLIAPVVGGYSEKLREKAIEWLRQTEHDFAGYLIEGLHTYDPSLVSRITSETILPIVTPVCKALPEERVRLCFGAYDPTVVLELVSAGVDVFDTSYVYLKAAQQHRALIFSFNVSAPEAEEQQESSQHTTELDTTDTRWAEDFSPLLAGCSCYTCQKHSKAYVHHLYNTREMLGPILLMIHNLHHYMEFFKTIRHHVAQDTLPQLREHLSLQRTLPPYVEKEDKKQAIPMGRKEATPPEEPAVDLEEKLAKKQRS</sequence>
<dbReference type="VEuPathDB" id="VectorBase:ADAC008929"/>
<evidence type="ECO:0000313" key="8">
    <source>
        <dbReference type="EMBL" id="ETN59481.1"/>
    </source>
</evidence>
<dbReference type="HOGENOM" id="CLU_037350_0_0_1"/>
<feature type="compositionally biased region" description="Basic and acidic residues" evidence="6">
    <location>
        <begin position="407"/>
        <end position="424"/>
    </location>
</feature>
<evidence type="ECO:0000256" key="3">
    <source>
        <dbReference type="ARBA" id="ARBA00022723"/>
    </source>
</evidence>
<feature type="binding site" evidence="5">
    <location>
        <position position="369"/>
    </location>
    <ligand>
        <name>Zn(2+)</name>
        <dbReference type="ChEBI" id="CHEBI:29105"/>
    </ligand>
</feature>